<comment type="subcellular location">
    <subcellularLocation>
        <location evidence="1">Nucleus</location>
        <location evidence="1">Nucleolus</location>
    </subcellularLocation>
</comment>
<dbReference type="InterPro" id="IPR008999">
    <property type="entry name" value="Actin-crosslinking"/>
</dbReference>
<dbReference type="PANTHER" id="PTHR12928">
    <property type="entry name" value="FRG1 PROTEIN"/>
    <property type="match status" value="1"/>
</dbReference>
<dbReference type="AlphaFoldDB" id="A0A9P4VN23"/>
<keyword evidence="6" id="KW-1185">Reference proteome</keyword>
<gene>
    <name evidence="5" type="ORF">M501DRAFT_1024238</name>
</gene>
<dbReference type="InterPro" id="IPR010414">
    <property type="entry name" value="FRG1"/>
</dbReference>
<reference evidence="5" key="1">
    <citation type="journal article" date="2020" name="Stud. Mycol.">
        <title>101 Dothideomycetes genomes: a test case for predicting lifestyles and emergence of pathogens.</title>
        <authorList>
            <person name="Haridas S."/>
            <person name="Albert R."/>
            <person name="Binder M."/>
            <person name="Bloem J."/>
            <person name="Labutti K."/>
            <person name="Salamov A."/>
            <person name="Andreopoulos B."/>
            <person name="Baker S."/>
            <person name="Barry K."/>
            <person name="Bills G."/>
            <person name="Bluhm B."/>
            <person name="Cannon C."/>
            <person name="Castanera R."/>
            <person name="Culley D."/>
            <person name="Daum C."/>
            <person name="Ezra D."/>
            <person name="Gonzalez J."/>
            <person name="Henrissat B."/>
            <person name="Kuo A."/>
            <person name="Liang C."/>
            <person name="Lipzen A."/>
            <person name="Lutzoni F."/>
            <person name="Magnuson J."/>
            <person name="Mondo S."/>
            <person name="Nolan M."/>
            <person name="Ohm R."/>
            <person name="Pangilinan J."/>
            <person name="Park H.-J."/>
            <person name="Ramirez L."/>
            <person name="Alfaro M."/>
            <person name="Sun H."/>
            <person name="Tritt A."/>
            <person name="Yoshinaga Y."/>
            <person name="Zwiers L.-H."/>
            <person name="Turgeon B."/>
            <person name="Goodwin S."/>
            <person name="Spatafora J."/>
            <person name="Crous P."/>
            <person name="Grigoriev I."/>
        </authorList>
    </citation>
    <scope>NUCLEOTIDE SEQUENCE</scope>
    <source>
        <strain evidence="5">CBS 101060</strain>
    </source>
</reference>
<protein>
    <submittedName>
        <fullName evidence="5">Actin-crosslinking protein</fullName>
    </submittedName>
</protein>
<feature type="compositionally biased region" description="Polar residues" evidence="4">
    <location>
        <begin position="1"/>
        <end position="16"/>
    </location>
</feature>
<dbReference type="GO" id="GO:0071013">
    <property type="term" value="C:catalytic step 2 spliceosome"/>
    <property type="evidence" value="ECO:0007669"/>
    <property type="project" value="TreeGrafter"/>
</dbReference>
<evidence type="ECO:0000313" key="6">
    <source>
        <dbReference type="Proteomes" id="UP000799429"/>
    </source>
</evidence>
<dbReference type="OrthoDB" id="5539371at2759"/>
<proteinExistence type="inferred from homology"/>
<dbReference type="GO" id="GO:0051015">
    <property type="term" value="F:actin filament binding"/>
    <property type="evidence" value="ECO:0007669"/>
    <property type="project" value="TreeGrafter"/>
</dbReference>
<dbReference type="PANTHER" id="PTHR12928:SF0">
    <property type="entry name" value="FSHD REGION GENE 1"/>
    <property type="match status" value="1"/>
</dbReference>
<evidence type="ECO:0000256" key="1">
    <source>
        <dbReference type="ARBA" id="ARBA00004604"/>
    </source>
</evidence>
<dbReference type="Gene3D" id="2.80.10.50">
    <property type="match status" value="1"/>
</dbReference>
<dbReference type="Proteomes" id="UP000799429">
    <property type="component" value="Unassembled WGS sequence"/>
</dbReference>
<dbReference type="SUPFAM" id="SSF50405">
    <property type="entry name" value="Actin-crosslinking proteins"/>
    <property type="match status" value="1"/>
</dbReference>
<evidence type="ECO:0000256" key="2">
    <source>
        <dbReference type="ARBA" id="ARBA00010878"/>
    </source>
</evidence>
<feature type="region of interest" description="Disordered" evidence="4">
    <location>
        <begin position="1"/>
        <end position="25"/>
    </location>
</feature>
<keyword evidence="3" id="KW-0539">Nucleus</keyword>
<comment type="caution">
    <text evidence="5">The sequence shown here is derived from an EMBL/GenBank/DDBJ whole genome shotgun (WGS) entry which is preliminary data.</text>
</comment>
<evidence type="ECO:0000313" key="5">
    <source>
        <dbReference type="EMBL" id="KAF2839276.1"/>
    </source>
</evidence>
<dbReference type="CDD" id="cd23339">
    <property type="entry name" value="beta-trefoil_FSCN_fungal_FRG1-like"/>
    <property type="match status" value="1"/>
</dbReference>
<evidence type="ECO:0000256" key="3">
    <source>
        <dbReference type="ARBA" id="ARBA00023242"/>
    </source>
</evidence>
<evidence type="ECO:0000256" key="4">
    <source>
        <dbReference type="SAM" id="MobiDB-lite"/>
    </source>
</evidence>
<dbReference type="Pfam" id="PF06229">
    <property type="entry name" value="FRG1"/>
    <property type="match status" value="1"/>
</dbReference>
<sequence length="240" mass="26396">MPESCYNISPQPTTTDPSDDSWVSAEAPSDISGPVIFTLPSVPPTLLSSDANGTVFSLPIENIIEGDPSTAEPHDVRQVFVANRVAGTEGFSFKSHTGWYLSCDRSGVLSCTREAVGAEESWIVISDADVPGGFHVQSARERFVAVQGEEGKAVEIRGDAETMGFSTTVRIRMQARFKPRLKASRVQKAAEKISRKELEEMVGRTLGDEEVRTLKRARREGDFYEKMLDVKVKGKHDKFA</sequence>
<dbReference type="GO" id="GO:0005730">
    <property type="term" value="C:nucleolus"/>
    <property type="evidence" value="ECO:0007669"/>
    <property type="project" value="UniProtKB-SubCell"/>
</dbReference>
<dbReference type="EMBL" id="MU006095">
    <property type="protein sequence ID" value="KAF2839276.1"/>
    <property type="molecule type" value="Genomic_DNA"/>
</dbReference>
<accession>A0A9P4VN23</accession>
<comment type="similarity">
    <text evidence="2">Belongs to the FRG1 family.</text>
</comment>
<organism evidence="5 6">
    <name type="scientific">Patellaria atrata CBS 101060</name>
    <dbReference type="NCBI Taxonomy" id="1346257"/>
    <lineage>
        <taxon>Eukaryota</taxon>
        <taxon>Fungi</taxon>
        <taxon>Dikarya</taxon>
        <taxon>Ascomycota</taxon>
        <taxon>Pezizomycotina</taxon>
        <taxon>Dothideomycetes</taxon>
        <taxon>Dothideomycetes incertae sedis</taxon>
        <taxon>Patellariales</taxon>
        <taxon>Patellariaceae</taxon>
        <taxon>Patellaria</taxon>
    </lineage>
</organism>
<name>A0A9P4VN23_9PEZI</name>